<protein>
    <submittedName>
        <fullName evidence="1">Uncharacterized protein</fullName>
    </submittedName>
</protein>
<dbReference type="EMBL" id="CM045765">
    <property type="protein sequence ID" value="KAI7999361.1"/>
    <property type="molecule type" value="Genomic_DNA"/>
</dbReference>
<accession>A0ACC0GH19</accession>
<evidence type="ECO:0000313" key="1">
    <source>
        <dbReference type="EMBL" id="KAI7999361.1"/>
    </source>
</evidence>
<reference evidence="1 2" key="1">
    <citation type="journal article" date="2022" name="Plant J.">
        <title>Chromosome-level genome of Camellia lanceoleosa provides a valuable resource for understanding genome evolution and self-incompatibility.</title>
        <authorList>
            <person name="Gong W."/>
            <person name="Xiao S."/>
            <person name="Wang L."/>
            <person name="Liao Z."/>
            <person name="Chang Y."/>
            <person name="Mo W."/>
            <person name="Hu G."/>
            <person name="Li W."/>
            <person name="Zhao G."/>
            <person name="Zhu H."/>
            <person name="Hu X."/>
            <person name="Ji K."/>
            <person name="Xiang X."/>
            <person name="Song Q."/>
            <person name="Yuan D."/>
            <person name="Jin S."/>
            <person name="Zhang L."/>
        </authorList>
    </citation>
    <scope>NUCLEOTIDE SEQUENCE [LARGE SCALE GENOMIC DNA]</scope>
    <source>
        <strain evidence="1">SQ_2022a</strain>
    </source>
</reference>
<dbReference type="Proteomes" id="UP001060215">
    <property type="component" value="Chromosome 8"/>
</dbReference>
<keyword evidence="2" id="KW-1185">Reference proteome</keyword>
<evidence type="ECO:0000313" key="2">
    <source>
        <dbReference type="Proteomes" id="UP001060215"/>
    </source>
</evidence>
<organism evidence="1 2">
    <name type="scientific">Camellia lanceoleosa</name>
    <dbReference type="NCBI Taxonomy" id="1840588"/>
    <lineage>
        <taxon>Eukaryota</taxon>
        <taxon>Viridiplantae</taxon>
        <taxon>Streptophyta</taxon>
        <taxon>Embryophyta</taxon>
        <taxon>Tracheophyta</taxon>
        <taxon>Spermatophyta</taxon>
        <taxon>Magnoliopsida</taxon>
        <taxon>eudicotyledons</taxon>
        <taxon>Gunneridae</taxon>
        <taxon>Pentapetalae</taxon>
        <taxon>asterids</taxon>
        <taxon>Ericales</taxon>
        <taxon>Theaceae</taxon>
        <taxon>Camellia</taxon>
    </lineage>
</organism>
<proteinExistence type="predicted"/>
<comment type="caution">
    <text evidence="1">The sequence shown here is derived from an EMBL/GenBank/DDBJ whole genome shotgun (WGS) entry which is preliminary data.</text>
</comment>
<name>A0ACC0GH19_9ERIC</name>
<gene>
    <name evidence="1" type="ORF">LOK49_LG09G01358</name>
</gene>
<sequence length="99" mass="11362">MKDRILYFSFGLSDGILPWLLESRVGGSSTETRLAGARVFSSKRDSEIWVDSWVVSHLLLGQKTTESSLLQLYLRQVLLLQLECFSVYCFPTEMRTLLK</sequence>